<dbReference type="GO" id="GO:0005794">
    <property type="term" value="C:Golgi apparatus"/>
    <property type="evidence" value="ECO:0007669"/>
    <property type="project" value="TreeGrafter"/>
</dbReference>
<reference evidence="5" key="1">
    <citation type="journal article" date="2020" name="bioRxiv">
        <title>Hybrid origin of Populus tomentosa Carr. identified through genome sequencing and phylogenomic analysis.</title>
        <authorList>
            <person name="An X."/>
            <person name="Gao K."/>
            <person name="Chen Z."/>
            <person name="Li J."/>
            <person name="Yang X."/>
            <person name="Yang X."/>
            <person name="Zhou J."/>
            <person name="Guo T."/>
            <person name="Zhao T."/>
            <person name="Huang S."/>
            <person name="Miao D."/>
            <person name="Khan W.U."/>
            <person name="Rao P."/>
            <person name="Ye M."/>
            <person name="Lei B."/>
            <person name="Liao W."/>
            <person name="Wang J."/>
            <person name="Ji L."/>
            <person name="Li Y."/>
            <person name="Guo B."/>
            <person name="Mustafa N.S."/>
            <person name="Li S."/>
            <person name="Yun Q."/>
            <person name="Keller S.R."/>
            <person name="Mao J."/>
            <person name="Zhang R."/>
            <person name="Strauss S.H."/>
        </authorList>
    </citation>
    <scope>NUCLEOTIDE SEQUENCE</scope>
    <source>
        <strain evidence="5">GM15</strain>
        <tissue evidence="5">Leaf</tissue>
    </source>
</reference>
<proteinExistence type="inferred from homology"/>
<protein>
    <recommendedName>
        <fullName evidence="2">Dymeclin</fullName>
    </recommendedName>
</protein>
<keyword evidence="4" id="KW-0449">Lipoprotein</keyword>
<sequence>MGAVPSTPRLSGARPQDTADYLIGSFVGEKTFPIGSDFWQKLLELPLNLHWPTHRVQEACKLFAQNNCNTRHLTKILIHLSWCLQECVSNSGAPSEVYEKAVNAVYISSVFLKYLIENAQSNRIEEFHLSLNESEPAPNGFETDQNIECLVMHNVLNFIGSVEVSPKTYLLHHELLNFMLVAMSTQLLYGPAPGPTDMNPFIDAAMAQESSLVGLVVRRLLLNYIIRPRIPYNSTSYPVFSGGSQPGVLQRVSSAAATLVLLPFNYLVSSTGDGSRNPLADSSLHVLLILNYYHKCVVGDESLTDRSDDSATSDSLSKGKTYFSDNPYCKALGNARDIEFDRVDIEGNAHSGSHVRLPFASLFDTLGMCLADETAVLLLYTLVHGNSDFLEYVLVRTDLDTLLMPILETLYNASKRTSNHIYILLIILLILSQDSSFNASIHKIVLPSIPWYQEHLLHRTSLGSLMVIILIRTVKYNLSKLRDLYLHTTCLATLANMAPHFHHLSAYASQRLVSLFYMLSRKYNKLAERIDDKMGKSGSLGQDSLAEDLSAELHIYTDFLRIVLEILNAILTYALPRNPEVVYAIMHRQEVFEPFKNHPRFSELIENIYMVLDFFNSRIDSQTHDGEWSAEKVLQLIIMNCRSWRVEGMKMFTQLHFSYEQESHPEEFFTPYIWRVALSQRGLSFDPSAINLFPVDLPIEASSRFALNFKDINMGRLPLVLTGFLAREAVRIQLDSFCNYTVLSNYSLLALKEIDSLFALLQKPNDDGDDQSKFQNTNLNEHRVLLDL</sequence>
<evidence type="ECO:0000256" key="3">
    <source>
        <dbReference type="ARBA" id="ARBA00022707"/>
    </source>
</evidence>
<accession>A0A8X7YR26</accession>
<dbReference type="EMBL" id="JAAWWB010000020">
    <property type="protein sequence ID" value="KAG6757423.1"/>
    <property type="molecule type" value="Genomic_DNA"/>
</dbReference>
<dbReference type="InterPro" id="IPR019142">
    <property type="entry name" value="Dymeclin"/>
</dbReference>
<comment type="caution">
    <text evidence="5">The sequence shown here is derived from an EMBL/GenBank/DDBJ whole genome shotgun (WGS) entry which is preliminary data.</text>
</comment>
<name>A0A8X7YR26_POPTO</name>
<evidence type="ECO:0000313" key="5">
    <source>
        <dbReference type="EMBL" id="KAG6757423.1"/>
    </source>
</evidence>
<dbReference type="Pfam" id="PF09742">
    <property type="entry name" value="Dymeclin"/>
    <property type="match status" value="1"/>
</dbReference>
<dbReference type="OrthoDB" id="10253409at2759"/>
<evidence type="ECO:0000256" key="4">
    <source>
        <dbReference type="ARBA" id="ARBA00023288"/>
    </source>
</evidence>
<keyword evidence="6" id="KW-1185">Reference proteome</keyword>
<comment type="similarity">
    <text evidence="1">Belongs to the dymeclin family.</text>
</comment>
<gene>
    <name evidence="5" type="ORF">POTOM_037735</name>
</gene>
<organism evidence="5 6">
    <name type="scientific">Populus tomentosa</name>
    <name type="common">Chinese white poplar</name>
    <dbReference type="NCBI Taxonomy" id="118781"/>
    <lineage>
        <taxon>Eukaryota</taxon>
        <taxon>Viridiplantae</taxon>
        <taxon>Streptophyta</taxon>
        <taxon>Embryophyta</taxon>
        <taxon>Tracheophyta</taxon>
        <taxon>Spermatophyta</taxon>
        <taxon>Magnoliopsida</taxon>
        <taxon>eudicotyledons</taxon>
        <taxon>Gunneridae</taxon>
        <taxon>Pentapetalae</taxon>
        <taxon>rosids</taxon>
        <taxon>fabids</taxon>
        <taxon>Malpighiales</taxon>
        <taxon>Salicaceae</taxon>
        <taxon>Saliceae</taxon>
        <taxon>Populus</taxon>
    </lineage>
</organism>
<dbReference type="Proteomes" id="UP000886885">
    <property type="component" value="Chromosome 10D"/>
</dbReference>
<dbReference type="PANTHER" id="PTHR12895">
    <property type="entry name" value="DYMECLIN"/>
    <property type="match status" value="1"/>
</dbReference>
<evidence type="ECO:0000256" key="2">
    <source>
        <dbReference type="ARBA" id="ARBA00015736"/>
    </source>
</evidence>
<dbReference type="AlphaFoldDB" id="A0A8X7YR26"/>
<evidence type="ECO:0000313" key="6">
    <source>
        <dbReference type="Proteomes" id="UP000886885"/>
    </source>
</evidence>
<dbReference type="PANTHER" id="PTHR12895:SF9">
    <property type="entry name" value="DYMECLIN"/>
    <property type="match status" value="1"/>
</dbReference>
<evidence type="ECO:0000256" key="1">
    <source>
        <dbReference type="ARBA" id="ARBA00010603"/>
    </source>
</evidence>
<dbReference type="GO" id="GO:0007030">
    <property type="term" value="P:Golgi organization"/>
    <property type="evidence" value="ECO:0007669"/>
    <property type="project" value="TreeGrafter"/>
</dbReference>
<keyword evidence="3" id="KW-0519">Myristate</keyword>